<dbReference type="GO" id="GO:0045292">
    <property type="term" value="P:mRNA cis splicing, via spliceosome"/>
    <property type="evidence" value="ECO:0007669"/>
    <property type="project" value="InterPro"/>
</dbReference>
<dbReference type="PANTHER" id="PTHR15316">
    <property type="entry name" value="SPLICEOSOME ASSOCIATED PROTEIN 114/SWAP SPLICING FACTOR-RELATED"/>
    <property type="match status" value="1"/>
</dbReference>
<protein>
    <submittedName>
        <fullName evidence="11">Pre-mRNA splicing factor</fullName>
    </submittedName>
</protein>
<dbReference type="SUPFAM" id="SSF109905">
    <property type="entry name" value="Surp module (SWAP domain)"/>
    <property type="match status" value="2"/>
</dbReference>
<keyword evidence="6" id="KW-0539">Nucleus</keyword>
<comment type="subcellular location">
    <subcellularLocation>
        <location evidence="1">Nucleus</location>
    </subcellularLocation>
</comment>
<evidence type="ECO:0000256" key="7">
    <source>
        <dbReference type="SAM" id="Coils"/>
    </source>
</evidence>
<feature type="domain" description="Ubiquitin-like" evidence="9">
    <location>
        <begin position="707"/>
        <end position="756"/>
    </location>
</feature>
<keyword evidence="7" id="KW-0175">Coiled coil</keyword>
<feature type="region of interest" description="Disordered" evidence="8">
    <location>
        <begin position="439"/>
        <end position="461"/>
    </location>
</feature>
<evidence type="ECO:0000256" key="3">
    <source>
        <dbReference type="ARBA" id="ARBA00022728"/>
    </source>
</evidence>
<keyword evidence="4" id="KW-0677">Repeat</keyword>
<dbReference type="InterPro" id="IPR045146">
    <property type="entry name" value="SF3A1"/>
</dbReference>
<dbReference type="Pfam" id="PF00240">
    <property type="entry name" value="ubiquitin"/>
    <property type="match status" value="1"/>
</dbReference>
<feature type="region of interest" description="Disordered" evidence="8">
    <location>
        <begin position="122"/>
        <end position="150"/>
    </location>
</feature>
<accession>A0A1Y2AKV4</accession>
<name>A0A1Y2AKV4_9TREE</name>
<evidence type="ECO:0000256" key="2">
    <source>
        <dbReference type="ARBA" id="ARBA00022664"/>
    </source>
</evidence>
<dbReference type="InterPro" id="IPR000061">
    <property type="entry name" value="Surp"/>
</dbReference>
<gene>
    <name evidence="11" type="ORF">BCR39DRAFT_591092</name>
</gene>
<dbReference type="FunFam" id="1.10.10.790:FF:000001">
    <property type="entry name" value="Splicing factor 3a, subunit 1"/>
    <property type="match status" value="1"/>
</dbReference>
<dbReference type="Gene3D" id="1.10.10.790">
    <property type="entry name" value="Surp module"/>
    <property type="match status" value="2"/>
</dbReference>
<dbReference type="Gene3D" id="3.10.20.90">
    <property type="entry name" value="Phosphatidylinositol 3-kinase Catalytic Subunit, Chain A, domain 1"/>
    <property type="match status" value="1"/>
</dbReference>
<dbReference type="PROSITE" id="PS50128">
    <property type="entry name" value="SURP"/>
    <property type="match status" value="2"/>
</dbReference>
<dbReference type="AlphaFoldDB" id="A0A1Y2AKV4"/>
<dbReference type="GO" id="GO:0071004">
    <property type="term" value="C:U2-type prespliceosome"/>
    <property type="evidence" value="ECO:0007669"/>
    <property type="project" value="TreeGrafter"/>
</dbReference>
<feature type="region of interest" description="Disordered" evidence="8">
    <location>
        <begin position="1"/>
        <end position="54"/>
    </location>
</feature>
<comment type="caution">
    <text evidence="11">The sequence shown here is derived from an EMBL/GenBank/DDBJ whole genome shotgun (WGS) entry which is preliminary data.</text>
</comment>
<dbReference type="InParanoid" id="A0A1Y2AKV4"/>
<feature type="domain" description="SURP motif" evidence="10">
    <location>
        <begin position="65"/>
        <end position="109"/>
    </location>
</feature>
<organism evidence="11 12">
    <name type="scientific">Naematelia encephala</name>
    <dbReference type="NCBI Taxonomy" id="71784"/>
    <lineage>
        <taxon>Eukaryota</taxon>
        <taxon>Fungi</taxon>
        <taxon>Dikarya</taxon>
        <taxon>Basidiomycota</taxon>
        <taxon>Agaricomycotina</taxon>
        <taxon>Tremellomycetes</taxon>
        <taxon>Tremellales</taxon>
        <taxon>Naemateliaceae</taxon>
        <taxon>Naematelia</taxon>
    </lineage>
</organism>
<dbReference type="InterPro" id="IPR035967">
    <property type="entry name" value="SWAP/Surp_sf"/>
</dbReference>
<dbReference type="Proteomes" id="UP000193986">
    <property type="component" value="Unassembled WGS sequence"/>
</dbReference>
<keyword evidence="12" id="KW-1185">Reference proteome</keyword>
<evidence type="ECO:0000259" key="10">
    <source>
        <dbReference type="PROSITE" id="PS50128"/>
    </source>
</evidence>
<feature type="compositionally biased region" description="Polar residues" evidence="8">
    <location>
        <begin position="449"/>
        <end position="461"/>
    </location>
</feature>
<feature type="compositionally biased region" description="Basic and acidic residues" evidence="8">
    <location>
        <begin position="638"/>
        <end position="648"/>
    </location>
</feature>
<evidence type="ECO:0000256" key="6">
    <source>
        <dbReference type="ARBA" id="ARBA00023242"/>
    </source>
</evidence>
<dbReference type="STRING" id="71784.A0A1Y2AKV4"/>
<dbReference type="Pfam" id="PF12230">
    <property type="entry name" value="PRP21_like_P"/>
    <property type="match status" value="1"/>
</dbReference>
<dbReference type="InterPro" id="IPR022030">
    <property type="entry name" value="SF3A1_dom"/>
</dbReference>
<keyword evidence="3" id="KW-0747">Spliceosome</keyword>
<feature type="compositionally biased region" description="Basic and acidic residues" evidence="8">
    <location>
        <begin position="42"/>
        <end position="52"/>
    </location>
</feature>
<dbReference type="OrthoDB" id="447637at2759"/>
<dbReference type="GO" id="GO:0003723">
    <property type="term" value="F:RNA binding"/>
    <property type="evidence" value="ECO:0007669"/>
    <property type="project" value="InterPro"/>
</dbReference>
<evidence type="ECO:0000256" key="8">
    <source>
        <dbReference type="SAM" id="MobiDB-lite"/>
    </source>
</evidence>
<evidence type="ECO:0000313" key="11">
    <source>
        <dbReference type="EMBL" id="ORY23136.1"/>
    </source>
</evidence>
<feature type="coiled-coil region" evidence="7">
    <location>
        <begin position="344"/>
        <end position="376"/>
    </location>
</feature>
<proteinExistence type="predicted"/>
<dbReference type="EMBL" id="MCFC01000083">
    <property type="protein sequence ID" value="ORY23136.1"/>
    <property type="molecule type" value="Genomic_DNA"/>
</dbReference>
<dbReference type="SUPFAM" id="SSF54236">
    <property type="entry name" value="Ubiquitin-like"/>
    <property type="match status" value="1"/>
</dbReference>
<dbReference type="SMART" id="SM00648">
    <property type="entry name" value="SWAP"/>
    <property type="match status" value="2"/>
</dbReference>
<keyword evidence="2" id="KW-0507">mRNA processing</keyword>
<dbReference type="PROSITE" id="PS50053">
    <property type="entry name" value="UBIQUITIN_2"/>
    <property type="match status" value="1"/>
</dbReference>
<evidence type="ECO:0000256" key="4">
    <source>
        <dbReference type="ARBA" id="ARBA00022737"/>
    </source>
</evidence>
<dbReference type="GO" id="GO:0071013">
    <property type="term" value="C:catalytic step 2 spliceosome"/>
    <property type="evidence" value="ECO:0007669"/>
    <property type="project" value="TreeGrafter"/>
</dbReference>
<dbReference type="FunCoup" id="A0A1Y2AKV4">
    <property type="interactions" value="693"/>
</dbReference>
<keyword evidence="5" id="KW-0508">mRNA splicing</keyword>
<dbReference type="FunFam" id="1.10.10.790:FF:000002">
    <property type="entry name" value="Splicing factor 3A subunit 1"/>
    <property type="match status" value="1"/>
</dbReference>
<evidence type="ECO:0000259" key="9">
    <source>
        <dbReference type="PROSITE" id="PS50053"/>
    </source>
</evidence>
<dbReference type="InterPro" id="IPR000626">
    <property type="entry name" value="Ubiquitin-like_dom"/>
</dbReference>
<evidence type="ECO:0000256" key="5">
    <source>
        <dbReference type="ARBA" id="ARBA00023187"/>
    </source>
</evidence>
<dbReference type="Pfam" id="PF01805">
    <property type="entry name" value="Surp"/>
    <property type="match status" value="2"/>
</dbReference>
<evidence type="ECO:0000313" key="12">
    <source>
        <dbReference type="Proteomes" id="UP000193986"/>
    </source>
</evidence>
<sequence>MATLSLPKPVNTYAGEDELRPKTNGTPVNGAELNGNGEEEEWRPPRPSDRFKKGIIYPPKEIRNIVDKTASHISKSPTPLLLEEKIREFQKTDPKFAFLNDADPYHQYYRYMIEKIKEDAEDAATRGASATPAPAPEAVKPASKEEDQSTYEPKAWEFKVDLPGVTAMDLDILRLTALFHARRGRSFLSSLSLREGRNYQFDFLRPTHSLFGYYNRMVESYQKVIQPPPGMIEHLIKDHSDPKIKWKTLEEARNRADWEKGRKKRNDEQAKEKEEEAKAMAQIDWQDFVVVETIEFTQNDMELDLPPPTSVDKLQSMSMAERRMASMVMEETGAGPTGAGVQPMTAMEEEMEMEEEEEEEVRLQRIKAEQEQARAREVQRAAMESRGVKIKKDYVPKGIQRTGAVATAKCPYCGQSIPENELSEHIRIELLDPKWKEQKRQLDQRRAQHNQLTQGADVSGSLRNLAQARTDLFGDEIDEVERKRREEEEKQKRREREKIIWDGHTASAAKTADTFQTQFSLEDQIKKMHSRMGLTGDAEQSRVGPQAGPGIQPQPLPPPMAAGLPTPGGGTAYSGATISAAPTGPSTREYISAPYDPTFAPSASGPSVHPSRAGQVAPPPPPVVPQSRPAPDDDDDAPPERPVFKRPKVDKLPYGQLYTDVDWMSLHPDPVAISVQLPSMPDKPEWKLDGSIITVPDLPVNTLFSTIRERIKRVVDADLPVSKIKLDYNGKTMNNGHTMASVNLDDGDVIVMSMRK</sequence>
<dbReference type="GO" id="GO:0005686">
    <property type="term" value="C:U2 snRNP"/>
    <property type="evidence" value="ECO:0007669"/>
    <property type="project" value="TreeGrafter"/>
</dbReference>
<evidence type="ECO:0000256" key="1">
    <source>
        <dbReference type="ARBA" id="ARBA00004123"/>
    </source>
</evidence>
<dbReference type="PANTHER" id="PTHR15316:SF1">
    <property type="entry name" value="SPLICING FACTOR 3A SUBUNIT 1"/>
    <property type="match status" value="1"/>
</dbReference>
<feature type="region of interest" description="Disordered" evidence="8">
    <location>
        <begin position="535"/>
        <end position="648"/>
    </location>
</feature>
<feature type="region of interest" description="Disordered" evidence="8">
    <location>
        <begin position="255"/>
        <end position="278"/>
    </location>
</feature>
<feature type="domain" description="SURP motif" evidence="10">
    <location>
        <begin position="172"/>
        <end position="214"/>
    </location>
</feature>
<dbReference type="GO" id="GO:0000381">
    <property type="term" value="P:regulation of alternative mRNA splicing, via spliceosome"/>
    <property type="evidence" value="ECO:0007669"/>
    <property type="project" value="TreeGrafter"/>
</dbReference>
<dbReference type="InterPro" id="IPR029071">
    <property type="entry name" value="Ubiquitin-like_domsf"/>
</dbReference>
<reference evidence="11 12" key="1">
    <citation type="submission" date="2016-07" db="EMBL/GenBank/DDBJ databases">
        <title>Pervasive Adenine N6-methylation of Active Genes in Fungi.</title>
        <authorList>
            <consortium name="DOE Joint Genome Institute"/>
            <person name="Mondo S.J."/>
            <person name="Dannebaum R.O."/>
            <person name="Kuo R.C."/>
            <person name="Labutti K."/>
            <person name="Haridas S."/>
            <person name="Kuo A."/>
            <person name="Salamov A."/>
            <person name="Ahrendt S.R."/>
            <person name="Lipzen A."/>
            <person name="Sullivan W."/>
            <person name="Andreopoulos W.B."/>
            <person name="Clum A."/>
            <person name="Lindquist E."/>
            <person name="Daum C."/>
            <person name="Ramamoorthy G.K."/>
            <person name="Gryganskyi A."/>
            <person name="Culley D."/>
            <person name="Magnuson J.K."/>
            <person name="James T.Y."/>
            <person name="O'Malley M.A."/>
            <person name="Stajich J.E."/>
            <person name="Spatafora J.W."/>
            <person name="Visel A."/>
            <person name="Grigoriev I.V."/>
        </authorList>
    </citation>
    <scope>NUCLEOTIDE SEQUENCE [LARGE SCALE GENOMIC DNA]</scope>
    <source>
        <strain evidence="11 12">68-887.2</strain>
    </source>
</reference>